<accession>R8W8R1</accession>
<dbReference type="HOGENOM" id="CLU_3150547_0_0_9"/>
<protein>
    <submittedName>
        <fullName evidence="1">Uncharacterized protein</fullName>
    </submittedName>
</protein>
<proteinExistence type="predicted"/>
<evidence type="ECO:0000313" key="2">
    <source>
        <dbReference type="Proteomes" id="UP000013981"/>
    </source>
</evidence>
<keyword evidence="2" id="KW-1185">Reference proteome</keyword>
<dbReference type="RefSeq" id="WP_016146440.1">
    <property type="nucleotide sequence ID" value="NZ_KB976103.1"/>
</dbReference>
<name>R8W8R1_9FIRM</name>
<dbReference type="AlphaFoldDB" id="R8W8R1"/>
<reference evidence="1 2" key="1">
    <citation type="submission" date="2013-01" db="EMBL/GenBank/DDBJ databases">
        <title>The Genome Sequence of Butyricicoccus pullicaecorum 1.2.</title>
        <authorList>
            <consortium name="The Broad Institute Genome Sequencing Platform"/>
            <person name="Earl A."/>
            <person name="Ward D."/>
            <person name="Feldgarden M."/>
            <person name="Gevers D."/>
            <person name="Van Immerseel F."/>
            <person name="Eeckhaut V."/>
            <person name="Walker B."/>
            <person name="Young S.K."/>
            <person name="Zeng Q."/>
            <person name="Gargeya S."/>
            <person name="Fitzgerald M."/>
            <person name="Haas B."/>
            <person name="Abouelleil A."/>
            <person name="Alvarado L."/>
            <person name="Arachchi H.M."/>
            <person name="Berlin A.M."/>
            <person name="Chapman S.B."/>
            <person name="Dewar J."/>
            <person name="Goldberg J."/>
            <person name="Griggs A."/>
            <person name="Gujja S."/>
            <person name="Hansen M."/>
            <person name="Howarth C."/>
            <person name="Imamovic A."/>
            <person name="Larimer J."/>
            <person name="McCowan C."/>
            <person name="Murphy C."/>
            <person name="Neiman D."/>
            <person name="Pearson M."/>
            <person name="Priest M."/>
            <person name="Roberts A."/>
            <person name="Saif S."/>
            <person name="Shea T."/>
            <person name="Sisk P."/>
            <person name="Sykes S."/>
            <person name="Wortman J."/>
            <person name="Nusbaum C."/>
            <person name="Birren B."/>
        </authorList>
    </citation>
    <scope>NUCLEOTIDE SEQUENCE [LARGE SCALE GENOMIC DNA]</scope>
    <source>
        <strain evidence="1 2">1.2</strain>
    </source>
</reference>
<sequence>MDKKIIDIMEGALRRFIEELIQSENGPSEDDIEYIKSEREYIKRLKAI</sequence>
<comment type="caution">
    <text evidence="1">The sequence shown here is derived from an EMBL/GenBank/DDBJ whole genome shotgun (WGS) entry which is preliminary data.</text>
</comment>
<organism evidence="1 2">
    <name type="scientific">Butyricicoccus pullicaecorum 1.2</name>
    <dbReference type="NCBI Taxonomy" id="1203606"/>
    <lineage>
        <taxon>Bacteria</taxon>
        <taxon>Bacillati</taxon>
        <taxon>Bacillota</taxon>
        <taxon>Clostridia</taxon>
        <taxon>Eubacteriales</taxon>
        <taxon>Butyricicoccaceae</taxon>
        <taxon>Butyricicoccus</taxon>
    </lineage>
</organism>
<dbReference type="PATRIC" id="fig|1203606.4.peg.212"/>
<gene>
    <name evidence="1" type="ORF">HMPREF1526_00231</name>
</gene>
<dbReference type="EMBL" id="AQOB01000002">
    <property type="protein sequence ID" value="EOQ39537.1"/>
    <property type="molecule type" value="Genomic_DNA"/>
</dbReference>
<evidence type="ECO:0000313" key="1">
    <source>
        <dbReference type="EMBL" id="EOQ39537.1"/>
    </source>
</evidence>
<dbReference type="Proteomes" id="UP000013981">
    <property type="component" value="Unassembled WGS sequence"/>
</dbReference>